<evidence type="ECO:0000313" key="5">
    <source>
        <dbReference type="Proteomes" id="UP000197596"/>
    </source>
</evidence>
<evidence type="ECO:0000259" key="2">
    <source>
        <dbReference type="Pfam" id="PF14534"/>
    </source>
</evidence>
<dbReference type="AlphaFoldDB" id="A0A246WPW3"/>
<gene>
    <name evidence="4" type="ORF">CEJ42_14415</name>
    <name evidence="3" type="ORF">HNO84_08255</name>
</gene>
<dbReference type="Pfam" id="PF14534">
    <property type="entry name" value="DUF4440"/>
    <property type="match status" value="1"/>
</dbReference>
<evidence type="ECO:0000313" key="4">
    <source>
        <dbReference type="EMBL" id="OWY28425.1"/>
    </source>
</evidence>
<reference evidence="4 5" key="1">
    <citation type="submission" date="2017-06" db="EMBL/GenBank/DDBJ databases">
        <title>Herbaspirillum phytohormonus sp. nov., isolated from the root nodule of Robinia pseudoacacia in lead-zinc mine.</title>
        <authorList>
            <person name="Fan M."/>
            <person name="Lin Y."/>
        </authorList>
    </citation>
    <scope>NUCLEOTIDE SEQUENCE [LARGE SCALE GENOMIC DNA]</scope>
    <source>
        <strain evidence="4 5">HZ10</strain>
    </source>
</reference>
<accession>A0A246WPW3</accession>
<dbReference type="EMBL" id="JABFMT010000006">
    <property type="protein sequence ID" value="NUU01587.1"/>
    <property type="molecule type" value="Genomic_DNA"/>
</dbReference>
<protein>
    <submittedName>
        <fullName evidence="4">DUF4440 domain-containing protein</fullName>
    </submittedName>
    <submittedName>
        <fullName evidence="3">Nuclear transport factor 2 family protein</fullName>
    </submittedName>
</protein>
<keyword evidence="1" id="KW-0732">Signal</keyword>
<sequence length="149" mass="16131">MFNKFTMLCGALACTMMMANAPASAAGKEEQAVEAAVEKLRVVMVDPDLKQLEALTSKDLSYGHSGGKVQNQAEFIDDLKTGASDFVNIKLLDQTVKVVGDNAIVRHTLDADTNDSGKPGHVTIKILQVWKKQHGHWVLLARQAVRAAS</sequence>
<dbReference type="InterPro" id="IPR027843">
    <property type="entry name" value="DUF4440"/>
</dbReference>
<name>A0A246WPW3_9BURK</name>
<evidence type="ECO:0000313" key="6">
    <source>
        <dbReference type="Proteomes" id="UP000536746"/>
    </source>
</evidence>
<feature type="chain" id="PRO_5013032522" evidence="1">
    <location>
        <begin position="26"/>
        <end position="149"/>
    </location>
</feature>
<organism evidence="4 5">
    <name type="scientific">Herbaspirillum robiniae</name>
    <dbReference type="NCBI Taxonomy" id="2014887"/>
    <lineage>
        <taxon>Bacteria</taxon>
        <taxon>Pseudomonadati</taxon>
        <taxon>Pseudomonadota</taxon>
        <taxon>Betaproteobacteria</taxon>
        <taxon>Burkholderiales</taxon>
        <taxon>Oxalobacteraceae</taxon>
        <taxon>Herbaspirillum</taxon>
    </lineage>
</organism>
<dbReference type="SUPFAM" id="SSF54427">
    <property type="entry name" value="NTF2-like"/>
    <property type="match status" value="1"/>
</dbReference>
<dbReference type="Proteomes" id="UP000197596">
    <property type="component" value="Unassembled WGS sequence"/>
</dbReference>
<evidence type="ECO:0000313" key="3">
    <source>
        <dbReference type="EMBL" id="NUU01587.1"/>
    </source>
</evidence>
<dbReference type="Gene3D" id="3.10.450.50">
    <property type="match status" value="1"/>
</dbReference>
<dbReference type="Proteomes" id="UP000536746">
    <property type="component" value="Unassembled WGS sequence"/>
</dbReference>
<feature type="domain" description="DUF4440" evidence="2">
    <location>
        <begin position="34"/>
        <end position="139"/>
    </location>
</feature>
<dbReference type="RefSeq" id="WP_079217626.1">
    <property type="nucleotide sequence ID" value="NZ_CP018845.1"/>
</dbReference>
<evidence type="ECO:0000256" key="1">
    <source>
        <dbReference type="SAM" id="SignalP"/>
    </source>
</evidence>
<dbReference type="OrthoDB" id="5383110at2"/>
<dbReference type="InterPro" id="IPR032710">
    <property type="entry name" value="NTF2-like_dom_sf"/>
</dbReference>
<keyword evidence="6" id="KW-1185">Reference proteome</keyword>
<proteinExistence type="predicted"/>
<comment type="caution">
    <text evidence="4">The sequence shown here is derived from an EMBL/GenBank/DDBJ whole genome shotgun (WGS) entry which is preliminary data.</text>
</comment>
<feature type="signal peptide" evidence="1">
    <location>
        <begin position="1"/>
        <end position="25"/>
    </location>
</feature>
<reference evidence="3 6" key="2">
    <citation type="journal article" date="2020" name="Front. Plant Sci.">
        <title>Isolation of Rhizosphere Bacteria That Improve Quality and Water Stress Tolerance in Greenhouse Ornamentals.</title>
        <authorList>
            <person name="Nordstedt N.P."/>
            <person name="Jones M.L."/>
        </authorList>
    </citation>
    <scope>NUCLEOTIDE SEQUENCE [LARGE SCALE GENOMIC DNA]</scope>
    <source>
        <strain evidence="3 6">C6C2</strain>
    </source>
</reference>
<dbReference type="EMBL" id="NJGU01000007">
    <property type="protein sequence ID" value="OWY28425.1"/>
    <property type="molecule type" value="Genomic_DNA"/>
</dbReference>